<accession>A0A0B1RX43</accession>
<dbReference type="InterPro" id="IPR017943">
    <property type="entry name" value="Bactericidal_perm-incr_a/b_dom"/>
</dbReference>
<keyword evidence="2" id="KW-1185">Reference proteome</keyword>
<evidence type="ECO:0000313" key="2">
    <source>
        <dbReference type="Proteomes" id="UP000053660"/>
    </source>
</evidence>
<dbReference type="SUPFAM" id="SSF55394">
    <property type="entry name" value="Bactericidal permeability-increasing protein, BPI"/>
    <property type="match status" value="1"/>
</dbReference>
<dbReference type="Gene3D" id="3.15.10.10">
    <property type="entry name" value="Bactericidal permeability-increasing protein, domain 1"/>
    <property type="match status" value="1"/>
</dbReference>
<reference evidence="1 2" key="1">
    <citation type="submission" date="2014-03" db="EMBL/GenBank/DDBJ databases">
        <title>Draft genome of the hookworm Oesophagostomum dentatum.</title>
        <authorList>
            <person name="Mitreva M."/>
        </authorList>
    </citation>
    <scope>NUCLEOTIDE SEQUENCE [LARGE SCALE GENOMIC DNA]</scope>
    <source>
        <strain evidence="1 2">OD-Hann</strain>
    </source>
</reference>
<proteinExistence type="predicted"/>
<protein>
    <recommendedName>
        <fullName evidence="3">Lipid-binding serum glycoprotein N-terminal domain-containing protein</fullName>
    </recommendedName>
</protein>
<dbReference type="AlphaFoldDB" id="A0A0B1RX43"/>
<name>A0A0B1RX43_OESDE</name>
<dbReference type="OrthoDB" id="5832776at2759"/>
<evidence type="ECO:0000313" key="1">
    <source>
        <dbReference type="EMBL" id="KHJ77244.1"/>
    </source>
</evidence>
<gene>
    <name evidence="1" type="ORF">OESDEN_23136</name>
</gene>
<evidence type="ECO:0008006" key="3">
    <source>
        <dbReference type="Google" id="ProtNLM"/>
    </source>
</evidence>
<organism evidence="1 2">
    <name type="scientific">Oesophagostomum dentatum</name>
    <name type="common">Nodular worm</name>
    <dbReference type="NCBI Taxonomy" id="61180"/>
    <lineage>
        <taxon>Eukaryota</taxon>
        <taxon>Metazoa</taxon>
        <taxon>Ecdysozoa</taxon>
        <taxon>Nematoda</taxon>
        <taxon>Chromadorea</taxon>
        <taxon>Rhabditida</taxon>
        <taxon>Rhabditina</taxon>
        <taxon>Rhabditomorpha</taxon>
        <taxon>Strongyloidea</taxon>
        <taxon>Strongylidae</taxon>
        <taxon>Oesophagostomum</taxon>
    </lineage>
</organism>
<dbReference type="GO" id="GO:0008289">
    <property type="term" value="F:lipid binding"/>
    <property type="evidence" value="ECO:0007669"/>
    <property type="project" value="InterPro"/>
</dbReference>
<dbReference type="EMBL" id="KN610954">
    <property type="protein sequence ID" value="KHJ77244.1"/>
    <property type="molecule type" value="Genomic_DNA"/>
</dbReference>
<sequence length="241" mass="26691">MVWDLLETKADLINSAVKSIKIPELSGQNDFAKYELWGGKVENLSVPKAAVSFQDMSNGVRINVKGVQFRASVKARVEIGKNIFGKWIHLPRMTGGITANSEKANLDVMLQWDDFKFVPTITMDSKISLSFTSHLKIVNLSRGKLQELVSSKVNSEVPKKIAEAVENHVNPHLQQLKLQMLSKGFGDYDIEWTVQNSSLRVAVKPNPLFSGKSTSSKITPIDNMACLNANIITVLAWLPLG</sequence>
<dbReference type="Proteomes" id="UP000053660">
    <property type="component" value="Unassembled WGS sequence"/>
</dbReference>